<comment type="caution">
    <text evidence="1">The sequence shown here is derived from an EMBL/GenBank/DDBJ whole genome shotgun (WGS) entry which is preliminary data.</text>
</comment>
<reference evidence="1" key="1">
    <citation type="submission" date="2022-03" db="EMBL/GenBank/DDBJ databases">
        <authorList>
            <person name="Sayadi A."/>
        </authorList>
    </citation>
    <scope>NUCLEOTIDE SEQUENCE</scope>
</reference>
<dbReference type="AlphaFoldDB" id="A0A9P0M698"/>
<dbReference type="OrthoDB" id="6097640at2759"/>
<name>A0A9P0M698_ACAOB</name>
<dbReference type="Proteomes" id="UP001152888">
    <property type="component" value="Unassembled WGS sequence"/>
</dbReference>
<evidence type="ECO:0000313" key="2">
    <source>
        <dbReference type="Proteomes" id="UP001152888"/>
    </source>
</evidence>
<organism evidence="1 2">
    <name type="scientific">Acanthoscelides obtectus</name>
    <name type="common">Bean weevil</name>
    <name type="synonym">Bruchus obtectus</name>
    <dbReference type="NCBI Taxonomy" id="200917"/>
    <lineage>
        <taxon>Eukaryota</taxon>
        <taxon>Metazoa</taxon>
        <taxon>Ecdysozoa</taxon>
        <taxon>Arthropoda</taxon>
        <taxon>Hexapoda</taxon>
        <taxon>Insecta</taxon>
        <taxon>Pterygota</taxon>
        <taxon>Neoptera</taxon>
        <taxon>Endopterygota</taxon>
        <taxon>Coleoptera</taxon>
        <taxon>Polyphaga</taxon>
        <taxon>Cucujiformia</taxon>
        <taxon>Chrysomeloidea</taxon>
        <taxon>Chrysomelidae</taxon>
        <taxon>Bruchinae</taxon>
        <taxon>Bruchini</taxon>
        <taxon>Acanthoscelides</taxon>
    </lineage>
</organism>
<protein>
    <submittedName>
        <fullName evidence="1">Uncharacterized protein</fullName>
    </submittedName>
</protein>
<accession>A0A9P0M698</accession>
<dbReference type="EMBL" id="CAKOFQ010007936">
    <property type="protein sequence ID" value="CAH2009964.1"/>
    <property type="molecule type" value="Genomic_DNA"/>
</dbReference>
<proteinExistence type="predicted"/>
<evidence type="ECO:0000313" key="1">
    <source>
        <dbReference type="EMBL" id="CAH2009964.1"/>
    </source>
</evidence>
<keyword evidence="2" id="KW-1185">Reference proteome</keyword>
<gene>
    <name evidence="1" type="ORF">ACAOBT_LOCUS31232</name>
</gene>
<sequence length="83" mass="9862">MARRCSHREFEERIEVKPSVELIPDEFEHHTEDGSDIVIHAFIDDTEDDLKNAQQFFDSLKALDIRISIGIYTIWRETIFLRL</sequence>